<keyword evidence="2" id="KW-1185">Reference proteome</keyword>
<dbReference type="AlphaFoldDB" id="A0A7W5E4G9"/>
<comment type="caution">
    <text evidence="1">The sequence shown here is derived from an EMBL/GenBank/DDBJ whole genome shotgun (WGS) entry which is preliminary data.</text>
</comment>
<dbReference type="Proteomes" id="UP000536179">
    <property type="component" value="Unassembled WGS sequence"/>
</dbReference>
<dbReference type="EMBL" id="JACHXU010000031">
    <property type="protein sequence ID" value="MBB3210050.1"/>
    <property type="molecule type" value="Genomic_DNA"/>
</dbReference>
<reference evidence="1 2" key="1">
    <citation type="submission" date="2020-08" db="EMBL/GenBank/DDBJ databases">
        <title>Genomic Encyclopedia of Type Strains, Phase III (KMG-III): the genomes of soil and plant-associated and newly described type strains.</title>
        <authorList>
            <person name="Whitman W."/>
        </authorList>
    </citation>
    <scope>NUCLEOTIDE SEQUENCE [LARGE SCALE GENOMIC DNA]</scope>
    <source>
        <strain evidence="1 2">CECT 8075</strain>
    </source>
</reference>
<proteinExistence type="predicted"/>
<evidence type="ECO:0000313" key="1">
    <source>
        <dbReference type="EMBL" id="MBB3210050.1"/>
    </source>
</evidence>
<sequence length="148" mass="15921">MPVARATGFVDGKSFEAWRAGTNSVVSALQALGDWIGAVTGPYQARHWLCRPSGPFGGEAWGAREQTLAGCDSRGWLGDLEGGVSQACLASPFSVGVRPGPEGLCNLCQWRERPVLLTDSSPPNERTLHQFPDGGFRLFDLKAVCFRV</sequence>
<gene>
    <name evidence="1" type="ORF">FHS27_005896</name>
</gene>
<organism evidence="1 2">
    <name type="scientific">Aporhodopirellula rubra</name>
    <dbReference type="NCBI Taxonomy" id="980271"/>
    <lineage>
        <taxon>Bacteria</taxon>
        <taxon>Pseudomonadati</taxon>
        <taxon>Planctomycetota</taxon>
        <taxon>Planctomycetia</taxon>
        <taxon>Pirellulales</taxon>
        <taxon>Pirellulaceae</taxon>
        <taxon>Aporhodopirellula</taxon>
    </lineage>
</organism>
<name>A0A7W5E4G9_9BACT</name>
<protein>
    <submittedName>
        <fullName evidence="1">Uncharacterized protein</fullName>
    </submittedName>
</protein>
<evidence type="ECO:0000313" key="2">
    <source>
        <dbReference type="Proteomes" id="UP000536179"/>
    </source>
</evidence>
<accession>A0A7W5E4G9</accession>